<proteinExistence type="predicted"/>
<comment type="caution">
    <text evidence="2">The sequence shown here is derived from an EMBL/GenBank/DDBJ whole genome shotgun (WGS) entry which is preliminary data.</text>
</comment>
<evidence type="ECO:0000313" key="2">
    <source>
        <dbReference type="EMBL" id="MBD4334540.1"/>
    </source>
</evidence>
<evidence type="ECO:0000256" key="1">
    <source>
        <dbReference type="SAM" id="MobiDB-lite"/>
    </source>
</evidence>
<name>A0A8I0L097_XANCI</name>
<protein>
    <submittedName>
        <fullName evidence="2">Sortase</fullName>
    </submittedName>
</protein>
<dbReference type="InterPro" id="IPR023365">
    <property type="entry name" value="Sortase_dom-sf"/>
</dbReference>
<dbReference type="EMBL" id="JAABFR010000078">
    <property type="protein sequence ID" value="MBD4334540.1"/>
    <property type="molecule type" value="Genomic_DNA"/>
</dbReference>
<dbReference type="Proteomes" id="UP000653002">
    <property type="component" value="Unassembled WGS sequence"/>
</dbReference>
<sequence length="74" mass="8386">MESLEAELPERLTSESEELVPEYKKNPEMEMPTVEINGQECIGTLEIPSLGLKFPVISEWSDEKLKKAPCRYSG</sequence>
<dbReference type="AlphaFoldDB" id="A0A8I0L097"/>
<feature type="non-terminal residue" evidence="2">
    <location>
        <position position="74"/>
    </location>
</feature>
<evidence type="ECO:0000313" key="3">
    <source>
        <dbReference type="Proteomes" id="UP000653002"/>
    </source>
</evidence>
<accession>A0A8I0L097</accession>
<organism evidence="2 3">
    <name type="scientific">Xanthomonas citri pv. citri</name>
    <dbReference type="NCBI Taxonomy" id="611301"/>
    <lineage>
        <taxon>Bacteria</taxon>
        <taxon>Pseudomonadati</taxon>
        <taxon>Pseudomonadota</taxon>
        <taxon>Gammaproteobacteria</taxon>
        <taxon>Lysobacterales</taxon>
        <taxon>Lysobacteraceae</taxon>
        <taxon>Xanthomonas</taxon>
    </lineage>
</organism>
<gene>
    <name evidence="2" type="ORF">GUH15_00300</name>
</gene>
<feature type="region of interest" description="Disordered" evidence="1">
    <location>
        <begin position="1"/>
        <end position="27"/>
    </location>
</feature>
<dbReference type="Gene3D" id="2.40.260.10">
    <property type="entry name" value="Sortase"/>
    <property type="match status" value="1"/>
</dbReference>
<dbReference type="CDD" id="cd00004">
    <property type="entry name" value="Sortase"/>
    <property type="match status" value="1"/>
</dbReference>
<reference evidence="2" key="1">
    <citation type="submission" date="2020-01" db="EMBL/GenBank/DDBJ databases">
        <authorList>
            <person name="Richard D."/>
        </authorList>
    </citation>
    <scope>NUCLEOTIDE SEQUENCE</scope>
    <source>
        <strain evidence="2">JP541</strain>
    </source>
</reference>